<name>A0A4S3KRW9_9GAMM</name>
<dbReference type="InterPro" id="IPR052521">
    <property type="entry name" value="Cell_div_SPOR-domain"/>
</dbReference>
<dbReference type="RefSeq" id="WP_081126205.1">
    <property type="nucleotide sequence ID" value="NZ_DAHXOC010000004.1"/>
</dbReference>
<dbReference type="OrthoDB" id="8558195at2"/>
<dbReference type="SUPFAM" id="SSF110997">
    <property type="entry name" value="Sporulation related repeat"/>
    <property type="match status" value="1"/>
</dbReference>
<evidence type="ECO:0000256" key="1">
    <source>
        <dbReference type="SAM" id="Phobius"/>
    </source>
</evidence>
<protein>
    <recommendedName>
        <fullName evidence="2">SPOR domain-containing protein</fullName>
    </recommendedName>
</protein>
<dbReference type="AlphaFoldDB" id="A0A4S3KRW9"/>
<reference evidence="3 4" key="1">
    <citation type="submission" date="2017-02" db="EMBL/GenBank/DDBJ databases">
        <title>Whole genome sequencing of Metallibacterium scheffleri DSM 24874 (T).</title>
        <authorList>
            <person name="Kumar S."/>
            <person name="Patil P."/>
            <person name="Patil P.B."/>
        </authorList>
    </citation>
    <scope>NUCLEOTIDE SEQUENCE [LARGE SCALE GENOMIC DNA]</scope>
    <source>
        <strain evidence="3 4">DSM 24874</strain>
    </source>
</reference>
<proteinExistence type="predicted"/>
<sequence>MADKRKKQAVRSGGVPAWMLVGIGILIGAGGMGYVAHRGWIPSLRSNAGPEANPNATAPGAGEGGIAEAGTAKKPSFDFYQVLPGKEVVIPDAELSAKAKAETQAQAAAAAATPQPVAPGATPAVASTRVTPAAVGPATSSGGYVLQVGAFPDNAKAQAVKAKLALQGFVAHVQVVKIGQQTWYRVRLGPYANAAQLEKIKHQLSGAGIPTIALKENG</sequence>
<evidence type="ECO:0000313" key="4">
    <source>
        <dbReference type="Proteomes" id="UP000307749"/>
    </source>
</evidence>
<dbReference type="PANTHER" id="PTHR38687">
    <property type="entry name" value="CELL DIVISION PROTEIN DEDD-RELATED"/>
    <property type="match status" value="1"/>
</dbReference>
<keyword evidence="1" id="KW-0472">Membrane</keyword>
<comment type="caution">
    <text evidence="3">The sequence shown here is derived from an EMBL/GenBank/DDBJ whole genome shotgun (WGS) entry which is preliminary data.</text>
</comment>
<dbReference type="STRING" id="993689.GCA_002077135_00832"/>
<feature type="transmembrane region" description="Helical" evidence="1">
    <location>
        <begin position="15"/>
        <end position="36"/>
    </location>
</feature>
<gene>
    <name evidence="3" type="ORF">B1806_01925</name>
</gene>
<dbReference type="GO" id="GO:0030428">
    <property type="term" value="C:cell septum"/>
    <property type="evidence" value="ECO:0007669"/>
    <property type="project" value="TreeGrafter"/>
</dbReference>
<dbReference type="Proteomes" id="UP000307749">
    <property type="component" value="Unassembled WGS sequence"/>
</dbReference>
<dbReference type="InterPro" id="IPR036680">
    <property type="entry name" value="SPOR-like_sf"/>
</dbReference>
<dbReference type="PANTHER" id="PTHR38687:SF1">
    <property type="entry name" value="CELL DIVISION PROTEIN DEDD"/>
    <property type="match status" value="1"/>
</dbReference>
<evidence type="ECO:0000259" key="2">
    <source>
        <dbReference type="PROSITE" id="PS51724"/>
    </source>
</evidence>
<dbReference type="GO" id="GO:0042834">
    <property type="term" value="F:peptidoglycan binding"/>
    <property type="evidence" value="ECO:0007669"/>
    <property type="project" value="InterPro"/>
</dbReference>
<keyword evidence="1" id="KW-0812">Transmembrane</keyword>
<dbReference type="GO" id="GO:0032153">
    <property type="term" value="C:cell division site"/>
    <property type="evidence" value="ECO:0007669"/>
    <property type="project" value="TreeGrafter"/>
</dbReference>
<keyword evidence="4" id="KW-1185">Reference proteome</keyword>
<evidence type="ECO:0000313" key="3">
    <source>
        <dbReference type="EMBL" id="THD11857.1"/>
    </source>
</evidence>
<dbReference type="GO" id="GO:0032506">
    <property type="term" value="P:cytokinetic process"/>
    <property type="evidence" value="ECO:0007669"/>
    <property type="project" value="TreeGrafter"/>
</dbReference>
<feature type="domain" description="SPOR" evidence="2">
    <location>
        <begin position="138"/>
        <end position="217"/>
    </location>
</feature>
<dbReference type="PROSITE" id="PS51724">
    <property type="entry name" value="SPOR"/>
    <property type="match status" value="1"/>
</dbReference>
<accession>A0A4S3KRW9</accession>
<organism evidence="3 4">
    <name type="scientific">Metallibacterium scheffleri</name>
    <dbReference type="NCBI Taxonomy" id="993689"/>
    <lineage>
        <taxon>Bacteria</taxon>
        <taxon>Pseudomonadati</taxon>
        <taxon>Pseudomonadota</taxon>
        <taxon>Gammaproteobacteria</taxon>
        <taxon>Lysobacterales</taxon>
        <taxon>Rhodanobacteraceae</taxon>
        <taxon>Metallibacterium</taxon>
    </lineage>
</organism>
<dbReference type="Pfam" id="PF05036">
    <property type="entry name" value="SPOR"/>
    <property type="match status" value="1"/>
</dbReference>
<keyword evidence="1" id="KW-1133">Transmembrane helix</keyword>
<dbReference type="EMBL" id="MWQO01000006">
    <property type="protein sequence ID" value="THD11857.1"/>
    <property type="molecule type" value="Genomic_DNA"/>
</dbReference>
<dbReference type="Gene3D" id="3.30.70.1070">
    <property type="entry name" value="Sporulation related repeat"/>
    <property type="match status" value="1"/>
</dbReference>
<dbReference type="InterPro" id="IPR007730">
    <property type="entry name" value="SPOR-like_dom"/>
</dbReference>